<feature type="binding site" evidence="3">
    <location>
        <position position="167"/>
    </location>
    <ligand>
        <name>substrate</name>
    </ligand>
</feature>
<evidence type="ECO:0000256" key="1">
    <source>
        <dbReference type="ARBA" id="ARBA00010219"/>
    </source>
</evidence>
<dbReference type="RefSeq" id="WP_063971001.1">
    <property type="nucleotide sequence ID" value="NZ_JAMXLT020000001.1"/>
</dbReference>
<feature type="site" description="Could be important to modulate the pK values of the two catalytic cysteine residues" evidence="3">
    <location>
        <position position="185"/>
    </location>
</feature>
<comment type="subunit">
    <text evidence="3">Homodimer.</text>
</comment>
<feature type="binding site" evidence="3">
    <location>
        <begin position="72"/>
        <end position="73"/>
    </location>
    <ligand>
        <name>substrate</name>
    </ligand>
</feature>
<evidence type="ECO:0000313" key="5">
    <source>
        <dbReference type="EMBL" id="MDW8547546.1"/>
    </source>
</evidence>
<feature type="binding site" evidence="3">
    <location>
        <position position="11"/>
    </location>
    <ligand>
        <name>substrate</name>
    </ligand>
</feature>
<keyword evidence="3" id="KW-0457">Lysine biosynthesis</keyword>
<proteinExistence type="inferred from homology"/>
<feature type="binding site" evidence="3">
    <location>
        <position position="63"/>
    </location>
    <ligand>
        <name>substrate</name>
    </ligand>
</feature>
<dbReference type="PANTHER" id="PTHR31689:SF0">
    <property type="entry name" value="DIAMINOPIMELATE EPIMERASE"/>
    <property type="match status" value="1"/>
</dbReference>
<protein>
    <recommendedName>
        <fullName evidence="3 4">Diaminopimelate epimerase</fullName>
        <shortName evidence="3">DAP epimerase</shortName>
        <ecNumber evidence="3 4">5.1.1.7</ecNumber>
    </recommendedName>
    <alternativeName>
        <fullName evidence="3">PLP-independent amino acid racemase</fullName>
    </alternativeName>
</protein>
<keyword evidence="2 3" id="KW-0413">Isomerase</keyword>
<evidence type="ECO:0000256" key="2">
    <source>
        <dbReference type="ARBA" id="ARBA00023235"/>
    </source>
</evidence>
<dbReference type="PANTHER" id="PTHR31689">
    <property type="entry name" value="DIAMINOPIMELATE EPIMERASE, CHLOROPLASTIC"/>
    <property type="match status" value="1"/>
</dbReference>
<dbReference type="EC" id="5.1.1.7" evidence="3 4"/>
<name>A0ABU4JDA9_9FLAO</name>
<feature type="binding site" evidence="3">
    <location>
        <begin position="185"/>
        <end position="186"/>
    </location>
    <ligand>
        <name>substrate</name>
    </ligand>
</feature>
<comment type="function">
    <text evidence="3">Catalyzes the stereoinversion of LL-2,6-diaminopimelate (L,L-DAP) to meso-diaminopimelate (meso-DAP), a precursor of L-lysine and an essential component of the bacterial peptidoglycan.</text>
</comment>
<dbReference type="InterPro" id="IPR001653">
    <property type="entry name" value="DAP_epimerase_DapF"/>
</dbReference>
<dbReference type="NCBIfam" id="TIGR00652">
    <property type="entry name" value="DapF"/>
    <property type="match status" value="1"/>
</dbReference>
<dbReference type="GO" id="GO:0008837">
    <property type="term" value="F:diaminopimelate epimerase activity"/>
    <property type="evidence" value="ECO:0007669"/>
    <property type="project" value="UniProtKB-EC"/>
</dbReference>
<evidence type="ECO:0000256" key="3">
    <source>
        <dbReference type="HAMAP-Rule" id="MF_00197"/>
    </source>
</evidence>
<feature type="binding site" evidence="3">
    <location>
        <begin position="196"/>
        <end position="197"/>
    </location>
    <ligand>
        <name>substrate</name>
    </ligand>
</feature>
<evidence type="ECO:0000256" key="4">
    <source>
        <dbReference type="NCBIfam" id="TIGR00652"/>
    </source>
</evidence>
<comment type="catalytic activity">
    <reaction evidence="3">
        <text>(2S,6S)-2,6-diaminopimelate = meso-2,6-diaminopimelate</text>
        <dbReference type="Rhea" id="RHEA:15393"/>
        <dbReference type="ChEBI" id="CHEBI:57609"/>
        <dbReference type="ChEBI" id="CHEBI:57791"/>
        <dbReference type="EC" id="5.1.1.7"/>
    </reaction>
</comment>
<comment type="caution">
    <text evidence="5">The sequence shown here is derived from an EMBL/GenBank/DDBJ whole genome shotgun (WGS) entry which is preliminary data.</text>
</comment>
<comment type="similarity">
    <text evidence="1 3">Belongs to the diaminopimelate epimerase family.</text>
</comment>
<feature type="active site" description="Proton acceptor" evidence="3">
    <location>
        <position position="195"/>
    </location>
</feature>
<dbReference type="SUPFAM" id="SSF54506">
    <property type="entry name" value="Diaminopimelate epimerase-like"/>
    <property type="match status" value="2"/>
</dbReference>
<keyword evidence="3" id="KW-0963">Cytoplasm</keyword>
<comment type="subcellular location">
    <subcellularLocation>
        <location evidence="3">Cytoplasm</location>
    </subcellularLocation>
</comment>
<keyword evidence="6" id="KW-1185">Reference proteome</keyword>
<dbReference type="EMBL" id="JAMXLT020000001">
    <property type="protein sequence ID" value="MDW8547546.1"/>
    <property type="molecule type" value="Genomic_DNA"/>
</dbReference>
<dbReference type="Proteomes" id="UP001204439">
    <property type="component" value="Unassembled WGS sequence"/>
</dbReference>
<organism evidence="5 6">
    <name type="scientific">Epilithonimonas ginsengisoli</name>
    <dbReference type="NCBI Taxonomy" id="1245592"/>
    <lineage>
        <taxon>Bacteria</taxon>
        <taxon>Pseudomonadati</taxon>
        <taxon>Bacteroidota</taxon>
        <taxon>Flavobacteriia</taxon>
        <taxon>Flavobacteriales</taxon>
        <taxon>Weeksellaceae</taxon>
        <taxon>Chryseobacterium group</taxon>
        <taxon>Epilithonimonas</taxon>
    </lineage>
</organism>
<dbReference type="Gene3D" id="3.10.310.10">
    <property type="entry name" value="Diaminopimelate Epimerase, Chain A, domain 1"/>
    <property type="match status" value="2"/>
</dbReference>
<dbReference type="HAMAP" id="MF_00197">
    <property type="entry name" value="DAP_epimerase"/>
    <property type="match status" value="1"/>
</dbReference>
<reference evidence="5 6" key="1">
    <citation type="submission" date="2023-11" db="EMBL/GenBank/DDBJ databases">
        <title>First isolation, identification, and characterization of non-pathogenic Epilithonimonas ginsengisoli isolated from diseased farmed rainbow trout (Oncorhynchus mykiss) in Chile.</title>
        <authorList>
            <person name="Miranda C.D."/>
            <person name="Irgang R."/>
            <person name="Concha C."/>
            <person name="Rojas R."/>
            <person name="Avendano R."/>
        </authorList>
    </citation>
    <scope>NUCLEOTIDE SEQUENCE [LARGE SCALE GENOMIC DNA]</scope>
    <source>
        <strain evidence="5 6">FP99</strain>
    </source>
</reference>
<comment type="caution">
    <text evidence="3">Lacks conserved residue(s) required for the propagation of feature annotation.</text>
</comment>
<keyword evidence="3" id="KW-0028">Amino-acid biosynthesis</keyword>
<gene>
    <name evidence="3 5" type="primary">dapF</name>
    <name evidence="5" type="ORF">NG800_001400</name>
</gene>
<sequence>MKFYKYQGTGNDFVMLDNRLGEWDDLSIEEIQKLCDRRFGIGADGLIKINTAQDVDFEVDYHNSDGSKSFCGNGARCSVAFAHFLDIIEDKTTFTAIDGIHEAEIKNGIIKLKMGDVKTIDRDGDDFVLNTGSPHYIKYVEMLNNYNVFKTGNEIRNSETYKKEGINVNFVEAFSDKELFVRTYERGVEDETYSCGTGVTAAALTFMDKNNQTSVAVKVLGGQLKVYAEKKGEGFSDIWLEGPANQVFKGDIALSSKIQ</sequence>
<feature type="site" description="Could be important to modulate the pK values of the two catalytic cysteine residues" evidence="3">
    <location>
        <position position="135"/>
    </location>
</feature>
<dbReference type="Pfam" id="PF01678">
    <property type="entry name" value="DAP_epimerase"/>
    <property type="match status" value="2"/>
</dbReference>
<feature type="active site" description="Proton donor" evidence="3">
    <location>
        <position position="71"/>
    </location>
</feature>
<evidence type="ECO:0000313" key="6">
    <source>
        <dbReference type="Proteomes" id="UP001204439"/>
    </source>
</evidence>
<accession>A0ABU4JDA9</accession>
<comment type="pathway">
    <text evidence="3">Amino-acid biosynthesis; L-lysine biosynthesis via DAP pathway; DL-2,6-diaminopimelate from LL-2,6-diaminopimelate: step 1/1.</text>
</comment>